<dbReference type="AlphaFoldDB" id="A0A7C2VM22"/>
<dbReference type="SUPFAM" id="SSF143437">
    <property type="entry name" value="THUMP domain-like"/>
    <property type="match status" value="1"/>
</dbReference>
<organism evidence="1">
    <name type="scientific">Ignisphaera aggregans</name>
    <dbReference type="NCBI Taxonomy" id="334771"/>
    <lineage>
        <taxon>Archaea</taxon>
        <taxon>Thermoproteota</taxon>
        <taxon>Thermoprotei</taxon>
        <taxon>Desulfurococcales</taxon>
        <taxon>Desulfurococcaceae</taxon>
        <taxon>Ignisphaera</taxon>
    </lineage>
</organism>
<reference evidence="1" key="1">
    <citation type="journal article" date="2020" name="mSystems">
        <title>Genome- and Community-Level Interaction Insights into Carbon Utilization and Element Cycling Functions of Hydrothermarchaeota in Hydrothermal Sediment.</title>
        <authorList>
            <person name="Zhou Z."/>
            <person name="Liu Y."/>
            <person name="Xu W."/>
            <person name="Pan J."/>
            <person name="Luo Z.H."/>
            <person name="Li M."/>
        </authorList>
    </citation>
    <scope>NUCLEOTIDE SEQUENCE [LARGE SCALE GENOMIC DNA]</scope>
    <source>
        <strain evidence="1">SpSt-16</strain>
    </source>
</reference>
<comment type="caution">
    <text evidence="1">The sequence shown here is derived from an EMBL/GenBank/DDBJ whole genome shotgun (WGS) entry which is preliminary data.</text>
</comment>
<evidence type="ECO:0000313" key="1">
    <source>
        <dbReference type="EMBL" id="HEW53420.1"/>
    </source>
</evidence>
<accession>A0A7C2VM22</accession>
<proteinExistence type="predicted"/>
<name>A0A7C2VM22_9CREN</name>
<protein>
    <submittedName>
        <fullName evidence="1">Uncharacterized protein</fullName>
    </submittedName>
</protein>
<gene>
    <name evidence="1" type="ORF">ENO77_04605</name>
</gene>
<sequence length="185" mass="21063">MEFNVIITYEPGEDHSNWVFSQLNSCVGASYIVAKVRSSIILLSVQDPYSFWYNVKQCLQGRDTPIHRVIPVDAVTEPLLEKVAPIARNYALNRIPENETFRITLQGRLYSVNERGRLVKVPSIEAIRTIAEPISRKVDLKNPQWVVYIRSVPASRWLTVATVSVARAFVFKNIRVNEIGDPLQP</sequence>
<dbReference type="EMBL" id="DSGT01000012">
    <property type="protein sequence ID" value="HEW53420.1"/>
    <property type="molecule type" value="Genomic_DNA"/>
</dbReference>